<dbReference type="InterPro" id="IPR036330">
    <property type="entry name" value="Ost4p_sf"/>
</dbReference>
<protein>
    <submittedName>
        <fullName evidence="3">Dolichyl-diphosphooligosaccharide--protein glycosyltransferase subunit 4-like</fullName>
    </submittedName>
</protein>
<dbReference type="AlphaFoldDB" id="A0A6P5JW98"/>
<reference evidence="3" key="1">
    <citation type="submission" date="2025-08" db="UniProtKB">
        <authorList>
            <consortium name="RefSeq"/>
        </authorList>
    </citation>
    <scope>IDENTIFICATION</scope>
    <source>
        <tissue evidence="3">Spleen</tissue>
    </source>
</reference>
<dbReference type="SUPFAM" id="SSF103464">
    <property type="entry name" value="Oligosaccharyltransferase subunit ost4p"/>
    <property type="match status" value="1"/>
</dbReference>
<feature type="transmembrane region" description="Helical" evidence="1">
    <location>
        <begin position="12"/>
        <end position="35"/>
    </location>
</feature>
<keyword evidence="1" id="KW-0472">Membrane</keyword>
<dbReference type="RefSeq" id="XP_020836066.1">
    <property type="nucleotide sequence ID" value="XM_020980407.1"/>
</dbReference>
<organism evidence="2 3">
    <name type="scientific">Phascolarctos cinereus</name>
    <name type="common">Koala</name>
    <dbReference type="NCBI Taxonomy" id="38626"/>
    <lineage>
        <taxon>Eukaryota</taxon>
        <taxon>Metazoa</taxon>
        <taxon>Chordata</taxon>
        <taxon>Craniata</taxon>
        <taxon>Vertebrata</taxon>
        <taxon>Euteleostomi</taxon>
        <taxon>Mammalia</taxon>
        <taxon>Metatheria</taxon>
        <taxon>Diprotodontia</taxon>
        <taxon>Phascolarctidae</taxon>
        <taxon>Phascolarctos</taxon>
    </lineage>
</organism>
<proteinExistence type="predicted"/>
<evidence type="ECO:0000256" key="1">
    <source>
        <dbReference type="SAM" id="Phobius"/>
    </source>
</evidence>
<keyword evidence="2" id="KW-1185">Reference proteome</keyword>
<evidence type="ECO:0000313" key="2">
    <source>
        <dbReference type="Proteomes" id="UP000515140"/>
    </source>
</evidence>
<keyword evidence="1" id="KW-0812">Transmembrane</keyword>
<sequence>MPRNKMIMEVQMAIFTNMLGMFLFLLLLLYDYVVINNSKKQE</sequence>
<dbReference type="KEGG" id="pcw:110204045"/>
<keyword evidence="1" id="KW-1133">Transmembrane helix</keyword>
<gene>
    <name evidence="3" type="primary">LOC110204045</name>
</gene>
<dbReference type="GeneID" id="110204045"/>
<name>A0A6P5JW98_PHACI</name>
<accession>A0A6P5JW98</accession>
<dbReference type="InParanoid" id="A0A6P5JW98"/>
<dbReference type="Proteomes" id="UP000515140">
    <property type="component" value="Unplaced"/>
</dbReference>
<evidence type="ECO:0000313" key="3">
    <source>
        <dbReference type="RefSeq" id="XP_020836066.1"/>
    </source>
</evidence>